<evidence type="ECO:0000313" key="2">
    <source>
        <dbReference type="EMBL" id="HGT98327.1"/>
    </source>
</evidence>
<gene>
    <name evidence="1" type="ORF">ENT99_04255</name>
    <name evidence="2" type="ORF">ENU64_02715</name>
</gene>
<dbReference type="EMBL" id="DTAU01000086">
    <property type="protein sequence ID" value="HFQ78901.1"/>
    <property type="molecule type" value="Genomic_DNA"/>
</dbReference>
<proteinExistence type="predicted"/>
<dbReference type="SUPFAM" id="SSF54637">
    <property type="entry name" value="Thioesterase/thiol ester dehydrase-isomerase"/>
    <property type="match status" value="1"/>
</dbReference>
<comment type="caution">
    <text evidence="2">The sequence shown here is derived from an EMBL/GenBank/DDBJ whole genome shotgun (WGS) entry which is preliminary data.</text>
</comment>
<name>A0A7J3MXQ0_9CREN</name>
<dbReference type="CDD" id="cd03440">
    <property type="entry name" value="hot_dog"/>
    <property type="match status" value="1"/>
</dbReference>
<dbReference type="InterPro" id="IPR029069">
    <property type="entry name" value="HotDog_dom_sf"/>
</dbReference>
<protein>
    <recommendedName>
        <fullName evidence="3">PaaI family thioesterase</fullName>
    </recommendedName>
</protein>
<evidence type="ECO:0008006" key="3">
    <source>
        <dbReference type="Google" id="ProtNLM"/>
    </source>
</evidence>
<reference evidence="2" key="1">
    <citation type="journal article" date="2020" name="mSystems">
        <title>Genome- and Community-Level Interaction Insights into Carbon Utilization and Element Cycling Functions of Hydrothermarchaeota in Hydrothermal Sediment.</title>
        <authorList>
            <person name="Zhou Z."/>
            <person name="Liu Y."/>
            <person name="Xu W."/>
            <person name="Pan J."/>
            <person name="Luo Z.H."/>
            <person name="Li M."/>
        </authorList>
    </citation>
    <scope>NUCLEOTIDE SEQUENCE [LARGE SCALE GENOMIC DNA]</scope>
    <source>
        <strain evidence="1">SpSt-629</strain>
        <strain evidence="2">SpSt-688</strain>
    </source>
</reference>
<dbReference type="AlphaFoldDB" id="A0A7J3MXQ0"/>
<accession>A0A7J3MXQ0</accession>
<organism evidence="2">
    <name type="scientific">Ignisphaera aggregans</name>
    <dbReference type="NCBI Taxonomy" id="334771"/>
    <lineage>
        <taxon>Archaea</taxon>
        <taxon>Thermoproteota</taxon>
        <taxon>Thermoprotei</taxon>
        <taxon>Desulfurococcales</taxon>
        <taxon>Desulfurococcaceae</taxon>
        <taxon>Ignisphaera</taxon>
    </lineage>
</organism>
<sequence length="133" mass="14542">MSTEILDNIPLVLRNAIAIRESSRNAKRNCLKILIELNPDILTSHGEIPGGLISMLTIAVAEALATTSIQSNKALLVVNHNVHFLKHPETLNDIEIESCTLSRGERILNISSYTRCGETDVAYALSTFVVEGD</sequence>
<evidence type="ECO:0000313" key="1">
    <source>
        <dbReference type="EMBL" id="HFQ78901.1"/>
    </source>
</evidence>
<dbReference type="EMBL" id="DTDH01000078">
    <property type="protein sequence ID" value="HGT98327.1"/>
    <property type="molecule type" value="Genomic_DNA"/>
</dbReference>
<dbReference type="Gene3D" id="3.10.129.10">
    <property type="entry name" value="Hotdog Thioesterase"/>
    <property type="match status" value="1"/>
</dbReference>